<dbReference type="Proteomes" id="UP000434241">
    <property type="component" value="Unassembled WGS sequence"/>
</dbReference>
<evidence type="ECO:0000313" key="3">
    <source>
        <dbReference type="EMBL" id="MSS55747.1"/>
    </source>
</evidence>
<reference evidence="3 4" key="1">
    <citation type="submission" date="2019-08" db="EMBL/GenBank/DDBJ databases">
        <title>In-depth cultivation of the pig gut microbiome towards novel bacterial diversity and tailored functional studies.</title>
        <authorList>
            <person name="Wylensek D."/>
            <person name="Hitch T.C.A."/>
            <person name="Clavel T."/>
        </authorList>
    </citation>
    <scope>NUCLEOTIDE SEQUENCE [LARGE SCALE GENOMIC DNA]</scope>
    <source>
        <strain evidence="3 4">LKV-472-APC-3</strain>
    </source>
</reference>
<dbReference type="PANTHER" id="PTHR34475">
    <property type="match status" value="1"/>
</dbReference>
<keyword evidence="4" id="KW-1185">Reference proteome</keyword>
<dbReference type="PANTHER" id="PTHR34475:SF1">
    <property type="entry name" value="CYTOSKELETON PROTEIN RODZ"/>
    <property type="match status" value="1"/>
</dbReference>
<proteinExistence type="predicted"/>
<gene>
    <name evidence="3" type="ORF">FYJ55_02195</name>
</gene>
<keyword evidence="2" id="KW-1133">Transmembrane helix</keyword>
<dbReference type="Gene3D" id="1.10.260.40">
    <property type="entry name" value="lambda repressor-like DNA-binding domains"/>
    <property type="match status" value="1"/>
</dbReference>
<dbReference type="InterPro" id="IPR010982">
    <property type="entry name" value="Lambda_DNA-bd_dom_sf"/>
</dbReference>
<sequence length="389" mass="44504">MHPFVNNYSTSWYSCFEFVIINFKGGVLVAYYHILKERRTNLKLSIQDVSNQTRLAPQYIQAIEEHNLDVFSDDLSFVRYFVHAYSDAIGVNWQAISDEVDVDVNEFAHQRDMALTMAQRRMVEQMASVQKTKKTTKKKKKSSLGWFQKHVSRTSSSLNANQTKIIKMLVLIGIIGLGVLSLINVGLRSISNQKLATQQELREEQLSKKEQETNKLANQRKKAKEAQALVVDKISGETNAYQLSNIQSDVKTLDLSITLPTKTKITLKKNDETINDTSKVYTGTFNHSLELSDDCTFEISIETYSENSISIDGKEISFDKEGWKQGEPAIITLQIGKGYQKPVEEDETEYEDSDYDYDYDYGYTDENLYAQGEDVTYGQDEYAEQTNNY</sequence>
<evidence type="ECO:0000256" key="1">
    <source>
        <dbReference type="SAM" id="Coils"/>
    </source>
</evidence>
<dbReference type="EMBL" id="VUMR01000006">
    <property type="protein sequence ID" value="MSS55747.1"/>
    <property type="molecule type" value="Genomic_DNA"/>
</dbReference>
<evidence type="ECO:0000313" key="4">
    <source>
        <dbReference type="Proteomes" id="UP000434241"/>
    </source>
</evidence>
<dbReference type="AlphaFoldDB" id="A0A6N7VDH1"/>
<feature type="transmembrane region" description="Helical" evidence="2">
    <location>
        <begin position="12"/>
        <end position="34"/>
    </location>
</feature>
<protein>
    <submittedName>
        <fullName evidence="3">Helix-turn-helix domain-containing protein</fullName>
    </submittedName>
</protein>
<keyword evidence="1" id="KW-0175">Coiled coil</keyword>
<dbReference type="Pfam" id="PF13413">
    <property type="entry name" value="HTH_25"/>
    <property type="match status" value="1"/>
</dbReference>
<feature type="transmembrane region" description="Helical" evidence="2">
    <location>
        <begin position="165"/>
        <end position="187"/>
    </location>
</feature>
<keyword evidence="2" id="KW-0472">Membrane</keyword>
<feature type="coiled-coil region" evidence="1">
    <location>
        <begin position="202"/>
        <end position="229"/>
    </location>
</feature>
<comment type="caution">
    <text evidence="3">The sequence shown here is derived from an EMBL/GenBank/DDBJ whole genome shotgun (WGS) entry which is preliminary data.</text>
</comment>
<evidence type="ECO:0000256" key="2">
    <source>
        <dbReference type="SAM" id="Phobius"/>
    </source>
</evidence>
<dbReference type="InterPro" id="IPR050400">
    <property type="entry name" value="Bact_Cytoskel_RodZ"/>
</dbReference>
<dbReference type="GO" id="GO:0003677">
    <property type="term" value="F:DNA binding"/>
    <property type="evidence" value="ECO:0007669"/>
    <property type="project" value="InterPro"/>
</dbReference>
<keyword evidence="2" id="KW-0812">Transmembrane</keyword>
<name>A0A6N7VDH1_9FIRM</name>
<accession>A0A6N7VDH1</accession>
<organism evidence="3 4">
    <name type="scientific">Holdemanella porci</name>
    <dbReference type="NCBI Taxonomy" id="2652276"/>
    <lineage>
        <taxon>Bacteria</taxon>
        <taxon>Bacillati</taxon>
        <taxon>Bacillota</taxon>
        <taxon>Erysipelotrichia</taxon>
        <taxon>Erysipelotrichales</taxon>
        <taxon>Erysipelotrichaceae</taxon>
        <taxon>Holdemanella</taxon>
    </lineage>
</organism>